<feature type="domain" description="Glutamine amidotransferase" evidence="1">
    <location>
        <begin position="51"/>
        <end position="172"/>
    </location>
</feature>
<evidence type="ECO:0000313" key="3">
    <source>
        <dbReference type="Proteomes" id="UP001273768"/>
    </source>
</evidence>
<dbReference type="Gene3D" id="3.40.50.880">
    <property type="match status" value="1"/>
</dbReference>
<dbReference type="InterPro" id="IPR029062">
    <property type="entry name" value="Class_I_gatase-like"/>
</dbReference>
<proteinExistence type="predicted"/>
<dbReference type="RefSeq" id="WP_317296188.1">
    <property type="nucleotide sequence ID" value="NZ_JABFFQ010000004.1"/>
</dbReference>
<dbReference type="InterPro" id="IPR017926">
    <property type="entry name" value="GATASE"/>
</dbReference>
<organism evidence="2 3">
    <name type="scientific">Methanoculleus nereidis</name>
    <dbReference type="NCBI Taxonomy" id="2735141"/>
    <lineage>
        <taxon>Archaea</taxon>
        <taxon>Methanobacteriati</taxon>
        <taxon>Methanobacteriota</taxon>
        <taxon>Stenosarchaea group</taxon>
        <taxon>Methanomicrobia</taxon>
        <taxon>Methanomicrobiales</taxon>
        <taxon>Methanomicrobiaceae</taxon>
        <taxon>Methanoculleus</taxon>
    </lineage>
</organism>
<keyword evidence="3" id="KW-1185">Reference proteome</keyword>
<name>A0ABU3Z2H1_9EURY</name>
<evidence type="ECO:0000259" key="1">
    <source>
        <dbReference type="Pfam" id="PF00117"/>
    </source>
</evidence>
<dbReference type="Pfam" id="PF00117">
    <property type="entry name" value="GATase"/>
    <property type="match status" value="1"/>
</dbReference>
<accession>A0ABU3Z2H1</accession>
<evidence type="ECO:0000313" key="2">
    <source>
        <dbReference type="EMBL" id="MDV4343009.1"/>
    </source>
</evidence>
<sequence>MILLIDLCYREDSLSRDEFVGPVERLLRRSGAPFFTRHYTAVGAPELEAADAAILCGTALRDTGFAEHPELFRWLLSFERPVLGISSGMRALAAAFGAGTEPCCEIGMADVEVLAPDPLFDGQEGFPAYQLHEYAVQVPDTFVSLAASDQCVQAIRHRSLPLYGFLFHPEARNEWILERFLGLVTPVTGRSG</sequence>
<reference evidence="2 3" key="1">
    <citation type="submission" date="2020-05" db="EMBL/GenBank/DDBJ databases">
        <title>Isolation and characterization of methanoarchaea from a cold seep at offshore SW Taiwan.</title>
        <authorList>
            <person name="Chen Y.-W."/>
            <person name="Chen S.-C."/>
            <person name="Lai M.-C."/>
        </authorList>
    </citation>
    <scope>NUCLEOTIDE SEQUENCE [LARGE SCALE GENOMIC DNA]</scope>
    <source>
        <strain evidence="2 3">YWC-01</strain>
    </source>
</reference>
<dbReference type="Proteomes" id="UP001273768">
    <property type="component" value="Unassembled WGS sequence"/>
</dbReference>
<dbReference type="PROSITE" id="PS51273">
    <property type="entry name" value="GATASE_TYPE_1"/>
    <property type="match status" value="1"/>
</dbReference>
<dbReference type="SUPFAM" id="SSF52317">
    <property type="entry name" value="Class I glutamine amidotransferase-like"/>
    <property type="match status" value="1"/>
</dbReference>
<gene>
    <name evidence="2" type="ORF">HL657_07440</name>
</gene>
<protein>
    <recommendedName>
        <fullName evidence="1">Glutamine amidotransferase domain-containing protein</fullName>
    </recommendedName>
</protein>
<comment type="caution">
    <text evidence="2">The sequence shown here is derived from an EMBL/GenBank/DDBJ whole genome shotgun (WGS) entry which is preliminary data.</text>
</comment>
<dbReference type="EMBL" id="JABFFQ010000004">
    <property type="protein sequence ID" value="MDV4343009.1"/>
    <property type="molecule type" value="Genomic_DNA"/>
</dbReference>